<proteinExistence type="predicted"/>
<keyword evidence="4" id="KW-1185">Reference proteome</keyword>
<name>A0A0C9YA02_9AGAM</name>
<dbReference type="EMBL" id="KN834373">
    <property type="protein sequence ID" value="KIK10894.1"/>
    <property type="molecule type" value="Genomic_DNA"/>
</dbReference>
<keyword evidence="2" id="KW-0472">Membrane</keyword>
<gene>
    <name evidence="3" type="ORF">PISMIDRAFT_19987</name>
</gene>
<feature type="region of interest" description="Disordered" evidence="1">
    <location>
        <begin position="1"/>
        <end position="20"/>
    </location>
</feature>
<accession>A0A0C9YA02</accession>
<keyword evidence="2" id="KW-1133">Transmembrane helix</keyword>
<evidence type="ECO:0000313" key="4">
    <source>
        <dbReference type="Proteomes" id="UP000054018"/>
    </source>
</evidence>
<dbReference type="HOGENOM" id="CLU_1468755_0_0_1"/>
<keyword evidence="2" id="KW-0812">Transmembrane</keyword>
<protein>
    <submittedName>
        <fullName evidence="3">Uncharacterized protein</fullName>
    </submittedName>
</protein>
<dbReference type="AlphaFoldDB" id="A0A0C9YA02"/>
<evidence type="ECO:0000256" key="2">
    <source>
        <dbReference type="SAM" id="Phobius"/>
    </source>
</evidence>
<dbReference type="Proteomes" id="UP000054018">
    <property type="component" value="Unassembled WGS sequence"/>
</dbReference>
<reference evidence="4" key="2">
    <citation type="submission" date="2015-01" db="EMBL/GenBank/DDBJ databases">
        <title>Evolutionary Origins and Diversification of the Mycorrhizal Mutualists.</title>
        <authorList>
            <consortium name="DOE Joint Genome Institute"/>
            <consortium name="Mycorrhizal Genomics Consortium"/>
            <person name="Kohler A."/>
            <person name="Kuo A."/>
            <person name="Nagy L.G."/>
            <person name="Floudas D."/>
            <person name="Copeland A."/>
            <person name="Barry K.W."/>
            <person name="Cichocki N."/>
            <person name="Veneault-Fourrey C."/>
            <person name="LaButti K."/>
            <person name="Lindquist E.A."/>
            <person name="Lipzen A."/>
            <person name="Lundell T."/>
            <person name="Morin E."/>
            <person name="Murat C."/>
            <person name="Riley R."/>
            <person name="Ohm R."/>
            <person name="Sun H."/>
            <person name="Tunlid A."/>
            <person name="Henrissat B."/>
            <person name="Grigoriev I.V."/>
            <person name="Hibbett D.S."/>
            <person name="Martin F."/>
        </authorList>
    </citation>
    <scope>NUCLEOTIDE SEQUENCE [LARGE SCALE GENOMIC DNA]</scope>
    <source>
        <strain evidence="4">441</strain>
    </source>
</reference>
<organism evidence="3 4">
    <name type="scientific">Pisolithus microcarpus 441</name>
    <dbReference type="NCBI Taxonomy" id="765257"/>
    <lineage>
        <taxon>Eukaryota</taxon>
        <taxon>Fungi</taxon>
        <taxon>Dikarya</taxon>
        <taxon>Basidiomycota</taxon>
        <taxon>Agaricomycotina</taxon>
        <taxon>Agaricomycetes</taxon>
        <taxon>Agaricomycetidae</taxon>
        <taxon>Boletales</taxon>
        <taxon>Sclerodermatineae</taxon>
        <taxon>Pisolithaceae</taxon>
        <taxon>Pisolithus</taxon>
    </lineage>
</organism>
<evidence type="ECO:0000256" key="1">
    <source>
        <dbReference type="SAM" id="MobiDB-lite"/>
    </source>
</evidence>
<evidence type="ECO:0000313" key="3">
    <source>
        <dbReference type="EMBL" id="KIK10894.1"/>
    </source>
</evidence>
<feature type="transmembrane region" description="Helical" evidence="2">
    <location>
        <begin position="42"/>
        <end position="62"/>
    </location>
</feature>
<reference evidence="3 4" key="1">
    <citation type="submission" date="2014-04" db="EMBL/GenBank/DDBJ databases">
        <authorList>
            <consortium name="DOE Joint Genome Institute"/>
            <person name="Kuo A."/>
            <person name="Kohler A."/>
            <person name="Costa M.D."/>
            <person name="Nagy L.G."/>
            <person name="Floudas D."/>
            <person name="Copeland A."/>
            <person name="Barry K.W."/>
            <person name="Cichocki N."/>
            <person name="Veneault-Fourrey C."/>
            <person name="LaButti K."/>
            <person name="Lindquist E.A."/>
            <person name="Lipzen A."/>
            <person name="Lundell T."/>
            <person name="Morin E."/>
            <person name="Murat C."/>
            <person name="Sun H."/>
            <person name="Tunlid A."/>
            <person name="Henrissat B."/>
            <person name="Grigoriev I.V."/>
            <person name="Hibbett D.S."/>
            <person name="Martin F."/>
            <person name="Nordberg H.P."/>
            <person name="Cantor M.N."/>
            <person name="Hua S.X."/>
        </authorList>
    </citation>
    <scope>NUCLEOTIDE SEQUENCE [LARGE SCALE GENOMIC DNA]</scope>
    <source>
        <strain evidence="3 4">441</strain>
    </source>
</reference>
<sequence>MFPAEVKRGERGDDEVGQKKNPEHVTAIFDMYMLVIGDDEHGVMPAVIGGVGILARIAKVSLITKLRRKKPGAKRPAVLEHRVCAVRDDEHGRELVVTGDIGTELGGASSSVIRTVTRDVDTMQILYNMVALSYSTSVSEYGEKNPTLNGLAVLEIRVHAVGDDEHGRELVVTGAVGTRAKQRR</sequence>